<accession>A0A0P5B9X6</accession>
<sequence length="56" mass="6421">MFRSKASYPRTLVDFQFKNDNNTTAEFNQRDLVAWFQLLPSVSSSHKISSSLMAHA</sequence>
<organism evidence="1">
    <name type="scientific">Daphnia magna</name>
    <dbReference type="NCBI Taxonomy" id="35525"/>
    <lineage>
        <taxon>Eukaryota</taxon>
        <taxon>Metazoa</taxon>
        <taxon>Ecdysozoa</taxon>
        <taxon>Arthropoda</taxon>
        <taxon>Crustacea</taxon>
        <taxon>Branchiopoda</taxon>
        <taxon>Diplostraca</taxon>
        <taxon>Cladocera</taxon>
        <taxon>Anomopoda</taxon>
        <taxon>Daphniidae</taxon>
        <taxon>Daphnia</taxon>
    </lineage>
</organism>
<name>A0A0P5B9X6_9CRUS</name>
<reference evidence="1" key="1">
    <citation type="submission" date="2015-10" db="EMBL/GenBank/DDBJ databases">
        <title>EvidentialGene: Evidence-directed Construction of Complete mRNA Transcriptomes without Genomes.</title>
        <authorList>
            <person name="Gilbert D.G."/>
        </authorList>
    </citation>
    <scope>NUCLEOTIDE SEQUENCE</scope>
</reference>
<dbReference type="EMBL" id="GDIQ01030001">
    <property type="protein sequence ID" value="JAN64736.1"/>
    <property type="molecule type" value="Transcribed_RNA"/>
</dbReference>
<proteinExistence type="predicted"/>
<evidence type="ECO:0000313" key="1">
    <source>
        <dbReference type="EMBL" id="JAN64736.1"/>
    </source>
</evidence>
<protein>
    <submittedName>
        <fullName evidence="1">Uncharacterized protein</fullName>
    </submittedName>
</protein>
<dbReference type="AlphaFoldDB" id="A0A0P5B9X6"/>